<evidence type="ECO:0000313" key="2">
    <source>
        <dbReference type="EMBL" id="JAC62205.1"/>
    </source>
</evidence>
<organism evidence="2">
    <name type="scientific">Tetraselmis sp. GSL018</name>
    <dbReference type="NCBI Taxonomy" id="582737"/>
    <lineage>
        <taxon>Eukaryota</taxon>
        <taxon>Viridiplantae</taxon>
        <taxon>Chlorophyta</taxon>
        <taxon>core chlorophytes</taxon>
        <taxon>Chlorodendrophyceae</taxon>
        <taxon>Chlorodendrales</taxon>
        <taxon>Chlorodendraceae</taxon>
        <taxon>Tetraselmis</taxon>
    </lineage>
</organism>
<protein>
    <submittedName>
        <fullName evidence="2">Uncharacterized protein</fullName>
    </submittedName>
</protein>
<dbReference type="AlphaFoldDB" id="A0A061QUT7"/>
<reference evidence="2" key="1">
    <citation type="submission" date="2014-05" db="EMBL/GenBank/DDBJ databases">
        <title>The transcriptome of the halophilic microalga Tetraselmis sp. GSL018 isolated from the Great Salt Lake, Utah.</title>
        <authorList>
            <person name="Jinkerson R.E."/>
            <person name="D'Adamo S."/>
            <person name="Posewitz M.C."/>
        </authorList>
    </citation>
    <scope>NUCLEOTIDE SEQUENCE</scope>
    <source>
        <strain evidence="2">GSL018</strain>
    </source>
</reference>
<accession>A0A061QUT7</accession>
<name>A0A061QUT7_9CHLO</name>
<proteinExistence type="predicted"/>
<dbReference type="EMBL" id="GBEZ01024820">
    <property type="protein sequence ID" value="JAC62205.1"/>
    <property type="molecule type" value="Transcribed_RNA"/>
</dbReference>
<keyword evidence="1" id="KW-0175">Coiled coil</keyword>
<evidence type="ECO:0000256" key="1">
    <source>
        <dbReference type="SAM" id="Coils"/>
    </source>
</evidence>
<sequence>MLFDEMQSPRHQHPDVLEEPLRRCALRWMIEDGLDRFIDDEDELAKAREQLKRTYNAYNADGELRVRYKRTITIAGKEYGRLYAVKGVGLQTMKREVRGALLRDAMANSPGVVYKDIDMANAQPTILLHACWGEHVPHLKDYVENREQCLKAVMEDSECSRSVAKNLFITLLYFGDYRTWCFKHGLVPREWSVTCKIARQFSEDVIAAVDAVPLRLPDAFTDKAAEMERTKRSEAAREGKPVPANLYRKQLMYIALSSYEDYIRENASRSVAEQGGKVVAHMHDGLIIRDDHGSVDLAKVFCKGAAEGAG</sequence>
<gene>
    <name evidence="2" type="ORF">TSPGSL018_23973</name>
</gene>
<feature type="coiled-coil region" evidence="1">
    <location>
        <begin position="34"/>
        <end position="61"/>
    </location>
</feature>